<keyword evidence="2" id="KW-1185">Reference proteome</keyword>
<sequence length="161" mass="17492">MEVLYSTFKNPIAHVVLSTYSLPSSTMSHTRTVAHPPENRGIHSVKSMNQMIEDMKSTDPSIAHTAVHYSKHCTSKVASTALHCTALHCIAATTQSSMPLPLQNNQRVHPFLSYQLSSVSSPSKACSSMKASHMPPSRSRHSSLFGCVAARPSFVLPHLPA</sequence>
<accession>A0A319CB52</accession>
<dbReference type="AlphaFoldDB" id="A0A319CB52"/>
<dbReference type="Proteomes" id="UP000248340">
    <property type="component" value="Unassembled WGS sequence"/>
</dbReference>
<dbReference type="VEuPathDB" id="FungiDB:BO82DRAFT_50172"/>
<dbReference type="GeneID" id="37144015"/>
<reference evidence="1 2" key="1">
    <citation type="submission" date="2016-12" db="EMBL/GenBank/DDBJ databases">
        <title>The genomes of Aspergillus section Nigri reveals drivers in fungal speciation.</title>
        <authorList>
            <consortium name="DOE Joint Genome Institute"/>
            <person name="Vesth T.C."/>
            <person name="Nybo J."/>
            <person name="Theobald S."/>
            <person name="Brandl J."/>
            <person name="Frisvad J.C."/>
            <person name="Nielsen K.F."/>
            <person name="Lyhne E.K."/>
            <person name="Kogle M.E."/>
            <person name="Kuo A."/>
            <person name="Riley R."/>
            <person name="Clum A."/>
            <person name="Nolan M."/>
            <person name="Lipzen A."/>
            <person name="Salamov A."/>
            <person name="Henrissat B."/>
            <person name="Wiebenga A."/>
            <person name="De Vries R.P."/>
            <person name="Grigoriev I.V."/>
            <person name="Mortensen U.H."/>
            <person name="Andersen M.R."/>
            <person name="Baker S.E."/>
        </authorList>
    </citation>
    <scope>NUCLEOTIDE SEQUENCE [LARGE SCALE GENOMIC DNA]</scope>
    <source>
        <strain evidence="1 2">CBS 121591</strain>
    </source>
</reference>
<gene>
    <name evidence="1" type="ORF">BO82DRAFT_50172</name>
</gene>
<organism evidence="1 2">
    <name type="scientific">Aspergillus uvarum CBS 121591</name>
    <dbReference type="NCBI Taxonomy" id="1448315"/>
    <lineage>
        <taxon>Eukaryota</taxon>
        <taxon>Fungi</taxon>
        <taxon>Dikarya</taxon>
        <taxon>Ascomycota</taxon>
        <taxon>Pezizomycotina</taxon>
        <taxon>Eurotiomycetes</taxon>
        <taxon>Eurotiomycetidae</taxon>
        <taxon>Eurotiales</taxon>
        <taxon>Aspergillaceae</taxon>
        <taxon>Aspergillus</taxon>
        <taxon>Aspergillus subgen. Circumdati</taxon>
    </lineage>
</organism>
<name>A0A319CB52_9EURO</name>
<evidence type="ECO:0000313" key="2">
    <source>
        <dbReference type="Proteomes" id="UP000248340"/>
    </source>
</evidence>
<evidence type="ECO:0000313" key="1">
    <source>
        <dbReference type="EMBL" id="PYH83046.1"/>
    </source>
</evidence>
<dbReference type="RefSeq" id="XP_025493246.1">
    <property type="nucleotide sequence ID" value="XM_025641273.1"/>
</dbReference>
<dbReference type="EMBL" id="KZ821692">
    <property type="protein sequence ID" value="PYH83046.1"/>
    <property type="molecule type" value="Genomic_DNA"/>
</dbReference>
<protein>
    <submittedName>
        <fullName evidence="1">Uncharacterized protein</fullName>
    </submittedName>
</protein>
<proteinExistence type="predicted"/>